<feature type="non-terminal residue" evidence="1">
    <location>
        <position position="1"/>
    </location>
</feature>
<protein>
    <submittedName>
        <fullName evidence="1">Uncharacterized protein</fullName>
    </submittedName>
</protein>
<dbReference type="Gene3D" id="2.60.40.2030">
    <property type="match status" value="1"/>
</dbReference>
<evidence type="ECO:0000313" key="1">
    <source>
        <dbReference type="EMBL" id="CAI8051404.1"/>
    </source>
</evidence>
<dbReference type="EMBL" id="CASHTH010003925">
    <property type="protein sequence ID" value="CAI8051404.1"/>
    <property type="molecule type" value="Genomic_DNA"/>
</dbReference>
<gene>
    <name evidence="1" type="ORF">GBAR_LOCUS28151</name>
</gene>
<dbReference type="InterPro" id="IPR038081">
    <property type="entry name" value="CalX-like_sf"/>
</dbReference>
<dbReference type="Proteomes" id="UP001174909">
    <property type="component" value="Unassembled WGS sequence"/>
</dbReference>
<sequence length="101" mass="10883">PPTEVDIPLIITIRNGTAIATAGEGGDFVLQNYIQAKVIRINETELALDPIMIIDDDFPEGNETFSLSLMKGEGTDTLNIFPSTSPVTVVIHDNDEVTIGI</sequence>
<comment type="caution">
    <text evidence="1">The sequence shown here is derived from an EMBL/GenBank/DDBJ whole genome shotgun (WGS) entry which is preliminary data.</text>
</comment>
<dbReference type="AlphaFoldDB" id="A0AA35TNS7"/>
<organism evidence="1 2">
    <name type="scientific">Geodia barretti</name>
    <name type="common">Barrett's horny sponge</name>
    <dbReference type="NCBI Taxonomy" id="519541"/>
    <lineage>
        <taxon>Eukaryota</taxon>
        <taxon>Metazoa</taxon>
        <taxon>Porifera</taxon>
        <taxon>Demospongiae</taxon>
        <taxon>Heteroscleromorpha</taxon>
        <taxon>Tetractinellida</taxon>
        <taxon>Astrophorina</taxon>
        <taxon>Geodiidae</taxon>
        <taxon>Geodia</taxon>
    </lineage>
</organism>
<reference evidence="1" key="1">
    <citation type="submission" date="2023-03" db="EMBL/GenBank/DDBJ databases">
        <authorList>
            <person name="Steffen K."/>
            <person name="Cardenas P."/>
        </authorList>
    </citation>
    <scope>NUCLEOTIDE SEQUENCE</scope>
</reference>
<evidence type="ECO:0000313" key="2">
    <source>
        <dbReference type="Proteomes" id="UP001174909"/>
    </source>
</evidence>
<keyword evidence="2" id="KW-1185">Reference proteome</keyword>
<proteinExistence type="predicted"/>
<accession>A0AA35TNS7</accession>
<feature type="non-terminal residue" evidence="1">
    <location>
        <position position="101"/>
    </location>
</feature>
<dbReference type="SUPFAM" id="SSF141072">
    <property type="entry name" value="CalX-like"/>
    <property type="match status" value="1"/>
</dbReference>
<name>A0AA35TNS7_GEOBA</name>